<protein>
    <submittedName>
        <fullName evidence="1">Flagellar export protein FliJ</fullName>
    </submittedName>
</protein>
<dbReference type="InterPro" id="IPR053716">
    <property type="entry name" value="Flag_assembly_chemotaxis_eff"/>
</dbReference>
<keyword evidence="1" id="KW-0969">Cilium</keyword>
<sequence length="146" mass="15481">MTRAFPLAGLLRLRGRAEERAVAELAVARRDEARAAELRRATAAALAGAGLPSTNDAIAWVAAVSSRTTLAALLCERDRLAAQATQVTQDCTEAWSVARRDARALELLEERHAFAERAAELHAEQVVLDEVGARAAAALRVGSGAL</sequence>
<dbReference type="Gene3D" id="1.10.287.1700">
    <property type="match status" value="1"/>
</dbReference>
<proteinExistence type="predicted"/>
<keyword evidence="1" id="KW-0282">Flagellum</keyword>
<keyword evidence="1" id="KW-0966">Cell projection</keyword>
<reference evidence="1 2" key="1">
    <citation type="submission" date="2023-06" db="EMBL/GenBank/DDBJ databases">
        <title>Cellulomonas sp. MW9 Whole genome sequence.</title>
        <authorList>
            <person name="Park S."/>
        </authorList>
    </citation>
    <scope>NUCLEOTIDE SEQUENCE [LARGE SCALE GENOMIC DNA]</scope>
    <source>
        <strain evidence="1 2">MW9</strain>
    </source>
</reference>
<evidence type="ECO:0000313" key="2">
    <source>
        <dbReference type="Proteomes" id="UP001321453"/>
    </source>
</evidence>
<comment type="caution">
    <text evidence="1">The sequence shown here is derived from an EMBL/GenBank/DDBJ whole genome shotgun (WGS) entry which is preliminary data.</text>
</comment>
<keyword evidence="2" id="KW-1185">Reference proteome</keyword>
<organism evidence="1 2">
    <name type="scientific">Cellulomonas edaphi</name>
    <dbReference type="NCBI Taxonomy" id="3053468"/>
    <lineage>
        <taxon>Bacteria</taxon>
        <taxon>Bacillati</taxon>
        <taxon>Actinomycetota</taxon>
        <taxon>Actinomycetes</taxon>
        <taxon>Micrococcales</taxon>
        <taxon>Cellulomonadaceae</taxon>
        <taxon>Cellulomonas</taxon>
    </lineage>
</organism>
<dbReference type="RefSeq" id="WP_289445602.1">
    <property type="nucleotide sequence ID" value="NZ_JAUCGR010000001.1"/>
</dbReference>
<evidence type="ECO:0000313" key="1">
    <source>
        <dbReference type="EMBL" id="MDM7830547.1"/>
    </source>
</evidence>
<name>A0ABT7S4I8_9CELL</name>
<accession>A0ABT7S4I8</accession>
<gene>
    <name evidence="1" type="ORF">QRT05_04320</name>
</gene>
<dbReference type="Proteomes" id="UP001321453">
    <property type="component" value="Unassembled WGS sequence"/>
</dbReference>
<dbReference type="EMBL" id="JAUCGR010000001">
    <property type="protein sequence ID" value="MDM7830547.1"/>
    <property type="molecule type" value="Genomic_DNA"/>
</dbReference>